<gene>
    <name evidence="2" type="ORF">SAMN05216186_1103</name>
</gene>
<evidence type="ECO:0000313" key="2">
    <source>
        <dbReference type="EMBL" id="SDK73631.1"/>
    </source>
</evidence>
<sequence length="256" mass="28620">MSPLLITGLIVAGIALLIAIAYINNLVENSKLEKARQRADLSDRLRRCADLSETLPGQLMTPALKLLLSRLELQFAERLLPLDKGNATLKTRIDALNGLLAQGESIPVRNAPQTVAAEASAKEIRFQLEGLHGLVVRSAQENLLPANDAKHWVKEIRQMLVRTNVELFGNVGKQALQQNQPRQARLAFERGVQYLRKQNDPGTYKAQLQQFEQLLARANALVLETAKPTDDEPTELTEGLKSLEDEDDWKKKNIYD</sequence>
<accession>A0A1G9EC27</accession>
<evidence type="ECO:0000256" key="1">
    <source>
        <dbReference type="SAM" id="Phobius"/>
    </source>
</evidence>
<keyword evidence="1" id="KW-0472">Membrane</keyword>
<protein>
    <submittedName>
        <fullName evidence="2">Uncharacterized protein</fullName>
    </submittedName>
</protein>
<feature type="transmembrane region" description="Helical" evidence="1">
    <location>
        <begin position="6"/>
        <end position="27"/>
    </location>
</feature>
<reference evidence="2 3" key="1">
    <citation type="submission" date="2016-10" db="EMBL/GenBank/DDBJ databases">
        <authorList>
            <person name="de Groot N.N."/>
        </authorList>
    </citation>
    <scope>NUCLEOTIDE SEQUENCE [LARGE SCALE GENOMIC DNA]</scope>
    <source>
        <strain evidence="2 3">JCM 21544</strain>
    </source>
</reference>
<dbReference type="Proteomes" id="UP000198706">
    <property type="component" value="Unassembled WGS sequence"/>
</dbReference>
<keyword evidence="1" id="KW-0812">Transmembrane</keyword>
<evidence type="ECO:0000313" key="3">
    <source>
        <dbReference type="Proteomes" id="UP000198706"/>
    </source>
</evidence>
<dbReference type="AlphaFoldDB" id="A0A1G9EC27"/>
<organism evidence="2 3">
    <name type="scientific">Pseudomonas indica</name>
    <dbReference type="NCBI Taxonomy" id="137658"/>
    <lineage>
        <taxon>Bacteria</taxon>
        <taxon>Pseudomonadati</taxon>
        <taxon>Pseudomonadota</taxon>
        <taxon>Gammaproteobacteria</taxon>
        <taxon>Pseudomonadales</taxon>
        <taxon>Pseudomonadaceae</taxon>
        <taxon>Pseudomonas</taxon>
    </lineage>
</organism>
<name>A0A1G9EC27_9PSED</name>
<proteinExistence type="predicted"/>
<keyword evidence="1" id="KW-1133">Transmembrane helix</keyword>
<dbReference type="RefSeq" id="WP_084337818.1">
    <property type="nucleotide sequence ID" value="NZ_FNFD01000010.1"/>
</dbReference>
<dbReference type="EMBL" id="FNFD01000010">
    <property type="protein sequence ID" value="SDK73631.1"/>
    <property type="molecule type" value="Genomic_DNA"/>
</dbReference>
<keyword evidence="3" id="KW-1185">Reference proteome</keyword>